<feature type="domain" description="N-end aminoacyl transferase N-terminal" evidence="5">
    <location>
        <begin position="15"/>
        <end position="85"/>
    </location>
</feature>
<dbReference type="GO" id="GO:0005737">
    <property type="term" value="C:cytoplasm"/>
    <property type="evidence" value="ECO:0007669"/>
    <property type="project" value="UniProtKB-SubCell"/>
</dbReference>
<dbReference type="InterPro" id="IPR016181">
    <property type="entry name" value="Acyl_CoA_acyltransferase"/>
</dbReference>
<comment type="catalytic activity">
    <reaction evidence="4">
        <text>N-terminal L-aspartyl-[protein] + L-leucyl-tRNA(Leu) = N-terminal L-leucyl-L-aspartyl-[protein] + tRNA(Leu) + H(+)</text>
        <dbReference type="Rhea" id="RHEA:50420"/>
        <dbReference type="Rhea" id="RHEA-COMP:9613"/>
        <dbReference type="Rhea" id="RHEA-COMP:9622"/>
        <dbReference type="Rhea" id="RHEA-COMP:12669"/>
        <dbReference type="Rhea" id="RHEA-COMP:12674"/>
        <dbReference type="ChEBI" id="CHEBI:15378"/>
        <dbReference type="ChEBI" id="CHEBI:64720"/>
        <dbReference type="ChEBI" id="CHEBI:78442"/>
        <dbReference type="ChEBI" id="CHEBI:78494"/>
        <dbReference type="ChEBI" id="CHEBI:133042"/>
        <dbReference type="EC" id="2.3.2.29"/>
    </reaction>
</comment>
<dbReference type="NCBIfam" id="NF002342">
    <property type="entry name" value="PRK01305.1-3"/>
    <property type="match status" value="1"/>
</dbReference>
<dbReference type="AlphaFoldDB" id="A0A081N6T5"/>
<keyword evidence="2 4" id="KW-0808">Transferase</keyword>
<evidence type="ECO:0000256" key="3">
    <source>
        <dbReference type="ARBA" id="ARBA00023315"/>
    </source>
</evidence>
<dbReference type="GO" id="GO:0071596">
    <property type="term" value="P:ubiquitin-dependent protein catabolic process via the N-end rule pathway"/>
    <property type="evidence" value="ECO:0007669"/>
    <property type="project" value="InterPro"/>
</dbReference>
<evidence type="ECO:0000256" key="4">
    <source>
        <dbReference type="HAMAP-Rule" id="MF_00689"/>
    </source>
</evidence>
<proteinExistence type="inferred from homology"/>
<comment type="similarity">
    <text evidence="4">Belongs to the R-transferase family. Bpt subfamily.</text>
</comment>
<dbReference type="Pfam" id="PF04377">
    <property type="entry name" value="ATE_C"/>
    <property type="match status" value="1"/>
</dbReference>
<dbReference type="GO" id="GO:0008914">
    <property type="term" value="F:leucyl-tRNA--protein transferase activity"/>
    <property type="evidence" value="ECO:0007669"/>
    <property type="project" value="UniProtKB-UniRule"/>
</dbReference>
<evidence type="ECO:0000259" key="5">
    <source>
        <dbReference type="Pfam" id="PF04376"/>
    </source>
</evidence>
<dbReference type="Gene3D" id="3.40.630.30">
    <property type="match status" value="1"/>
</dbReference>
<dbReference type="InterPro" id="IPR017138">
    <property type="entry name" value="Asp_Glu_LeuTrfase"/>
</dbReference>
<dbReference type="InterPro" id="IPR007472">
    <property type="entry name" value="N-end_Aminoacyl_Trfase_C"/>
</dbReference>
<dbReference type="Pfam" id="PF04376">
    <property type="entry name" value="ATE_N"/>
    <property type="match status" value="1"/>
</dbReference>
<dbReference type="NCBIfam" id="NF002346">
    <property type="entry name" value="PRK01305.2-3"/>
    <property type="match status" value="1"/>
</dbReference>
<dbReference type="PIRSF" id="PIRSF037208">
    <property type="entry name" value="ATE_pro_prd"/>
    <property type="match status" value="1"/>
</dbReference>
<protein>
    <recommendedName>
        <fullName evidence="4">Aspartate/glutamate leucyltransferase</fullName>
        <ecNumber evidence="4">2.3.2.29</ecNumber>
    </recommendedName>
</protein>
<comment type="subcellular location">
    <subcellularLocation>
        <location evidence="4">Cytoplasm</location>
    </subcellularLocation>
</comment>
<dbReference type="RefSeq" id="WP_034873885.1">
    <property type="nucleotide sequence ID" value="NZ_JOKG01000002.1"/>
</dbReference>
<gene>
    <name evidence="4" type="primary">bpt</name>
    <name evidence="7" type="ORF">GZ77_06835</name>
</gene>
<evidence type="ECO:0000256" key="1">
    <source>
        <dbReference type="ARBA" id="ARBA00022490"/>
    </source>
</evidence>
<comment type="catalytic activity">
    <reaction evidence="4">
        <text>N-terminal L-glutamyl-[protein] + L-leucyl-tRNA(Leu) = N-terminal L-leucyl-L-glutamyl-[protein] + tRNA(Leu) + H(+)</text>
        <dbReference type="Rhea" id="RHEA:50412"/>
        <dbReference type="Rhea" id="RHEA-COMP:9613"/>
        <dbReference type="Rhea" id="RHEA-COMP:9622"/>
        <dbReference type="Rhea" id="RHEA-COMP:12664"/>
        <dbReference type="Rhea" id="RHEA-COMP:12668"/>
        <dbReference type="ChEBI" id="CHEBI:15378"/>
        <dbReference type="ChEBI" id="CHEBI:64721"/>
        <dbReference type="ChEBI" id="CHEBI:78442"/>
        <dbReference type="ChEBI" id="CHEBI:78494"/>
        <dbReference type="ChEBI" id="CHEBI:133041"/>
        <dbReference type="EC" id="2.3.2.29"/>
    </reaction>
</comment>
<dbReference type="PANTHER" id="PTHR21367">
    <property type="entry name" value="ARGININE-TRNA-PROTEIN TRANSFERASE 1"/>
    <property type="match status" value="1"/>
</dbReference>
<accession>A0A081N6T5</accession>
<sequence length="235" mass="27825">MSVLKDLKFYATQPHACSYLPDRQAITLFMDPATELDSGLYSHLSDIGFRRSGRHIYRPRCNGCNACIPARVAVKQFNRRRTQKKNWNKNQDLVVTAHKAVNDDETYRLYQSYINTQHKDGDMYPASQEQFESFLVQCPDFCTFYKFRLGDELVAVAVTDKLKHGLSAIYTFYSPNHPRRSLGRYCILWQIEQTRKMGFDYLHLGYWIKDCQKMNYKIQYRPLEIYINNRWVTLK</sequence>
<dbReference type="HAMAP" id="MF_00689">
    <property type="entry name" value="Bpt"/>
    <property type="match status" value="1"/>
</dbReference>
<dbReference type="eggNOG" id="COG2935">
    <property type="taxonomic scope" value="Bacteria"/>
</dbReference>
<dbReference type="GO" id="GO:0004057">
    <property type="term" value="F:arginyl-tRNA--protein transferase activity"/>
    <property type="evidence" value="ECO:0007669"/>
    <property type="project" value="InterPro"/>
</dbReference>
<name>A0A081N6T5_9GAMM</name>
<keyword evidence="3 4" id="KW-0012">Acyltransferase</keyword>
<dbReference type="PANTHER" id="PTHR21367:SF1">
    <property type="entry name" value="ARGINYL-TRNA--PROTEIN TRANSFERASE 1"/>
    <property type="match status" value="1"/>
</dbReference>
<comment type="caution">
    <text evidence="7">The sequence shown here is derived from an EMBL/GenBank/DDBJ whole genome shotgun (WGS) entry which is preliminary data.</text>
</comment>
<comment type="function">
    <text evidence="4">Functions in the N-end rule pathway of protein degradation where it conjugates Leu from its aminoacyl-tRNA to the N-termini of proteins containing an N-terminal aspartate or glutamate.</text>
</comment>
<keyword evidence="1 4" id="KW-0963">Cytoplasm</keyword>
<dbReference type="Proteomes" id="UP000028006">
    <property type="component" value="Unassembled WGS sequence"/>
</dbReference>
<dbReference type="NCBIfam" id="NF002341">
    <property type="entry name" value="PRK01305.1-1"/>
    <property type="match status" value="1"/>
</dbReference>
<evidence type="ECO:0000256" key="2">
    <source>
        <dbReference type="ARBA" id="ARBA00022679"/>
    </source>
</evidence>
<evidence type="ECO:0000313" key="8">
    <source>
        <dbReference type="Proteomes" id="UP000028006"/>
    </source>
</evidence>
<reference evidence="7 8" key="1">
    <citation type="submission" date="2014-06" db="EMBL/GenBank/DDBJ databases">
        <title>Whole Genome Sequences of Three Symbiotic Endozoicomonas Bacteria.</title>
        <authorList>
            <person name="Neave M.J."/>
            <person name="Apprill A."/>
            <person name="Voolstra C.R."/>
        </authorList>
    </citation>
    <scope>NUCLEOTIDE SEQUENCE [LARGE SCALE GENOMIC DNA]</scope>
    <source>
        <strain evidence="7 8">LMG 24815</strain>
    </source>
</reference>
<evidence type="ECO:0000259" key="6">
    <source>
        <dbReference type="Pfam" id="PF04377"/>
    </source>
</evidence>
<keyword evidence="8" id="KW-1185">Reference proteome</keyword>
<dbReference type="SUPFAM" id="SSF55729">
    <property type="entry name" value="Acyl-CoA N-acyltransferases (Nat)"/>
    <property type="match status" value="1"/>
</dbReference>
<feature type="domain" description="N-end rule aminoacyl transferase C-terminal" evidence="6">
    <location>
        <begin position="105"/>
        <end position="226"/>
    </location>
</feature>
<organism evidence="7 8">
    <name type="scientific">Endozoicomonas montiporae</name>
    <dbReference type="NCBI Taxonomy" id="1027273"/>
    <lineage>
        <taxon>Bacteria</taxon>
        <taxon>Pseudomonadati</taxon>
        <taxon>Pseudomonadota</taxon>
        <taxon>Gammaproteobacteria</taxon>
        <taxon>Oceanospirillales</taxon>
        <taxon>Endozoicomonadaceae</taxon>
        <taxon>Endozoicomonas</taxon>
    </lineage>
</organism>
<dbReference type="InterPro" id="IPR007471">
    <property type="entry name" value="N-end_Aminoacyl_Trfase_N"/>
</dbReference>
<dbReference type="EMBL" id="JOKG01000002">
    <property type="protein sequence ID" value="KEQ14158.1"/>
    <property type="molecule type" value="Genomic_DNA"/>
</dbReference>
<dbReference type="InterPro" id="IPR030700">
    <property type="entry name" value="N-end_Aminoacyl_Trfase"/>
</dbReference>
<dbReference type="EC" id="2.3.2.29" evidence="4"/>
<evidence type="ECO:0000313" key="7">
    <source>
        <dbReference type="EMBL" id="KEQ14158.1"/>
    </source>
</evidence>